<feature type="domain" description="Beta-lactamase-related" evidence="2">
    <location>
        <begin position="32"/>
        <end position="404"/>
    </location>
</feature>
<protein>
    <submittedName>
        <fullName evidence="3">Beta-lactamase family protein</fullName>
    </submittedName>
</protein>
<name>A0A847SAL8_9BACT</name>
<dbReference type="InterPro" id="IPR050789">
    <property type="entry name" value="Diverse_Enzym_Activities"/>
</dbReference>
<dbReference type="PANTHER" id="PTHR43283:SF3">
    <property type="entry name" value="BETA-LACTAMASE FAMILY PROTEIN (AFU_ORTHOLOGUE AFUA_5G07500)"/>
    <property type="match status" value="1"/>
</dbReference>
<dbReference type="PANTHER" id="PTHR43283">
    <property type="entry name" value="BETA-LACTAMASE-RELATED"/>
    <property type="match status" value="1"/>
</dbReference>
<accession>A0A847SAL8</accession>
<organism evidence="3 4">
    <name type="scientific">Chitinophaga varians</name>
    <dbReference type="NCBI Taxonomy" id="2202339"/>
    <lineage>
        <taxon>Bacteria</taxon>
        <taxon>Pseudomonadati</taxon>
        <taxon>Bacteroidota</taxon>
        <taxon>Chitinophagia</taxon>
        <taxon>Chitinophagales</taxon>
        <taxon>Chitinophagaceae</taxon>
        <taxon>Chitinophaga</taxon>
    </lineage>
</organism>
<dbReference type="Gene3D" id="3.40.710.10">
    <property type="entry name" value="DD-peptidase/beta-lactamase superfamily"/>
    <property type="match status" value="1"/>
</dbReference>
<comment type="caution">
    <text evidence="3">The sequence shown here is derived from an EMBL/GenBank/DDBJ whole genome shotgun (WGS) entry which is preliminary data.</text>
</comment>
<reference evidence="3 4" key="1">
    <citation type="submission" date="2020-04" db="EMBL/GenBank/DDBJ databases">
        <authorList>
            <person name="Yin C."/>
        </authorList>
    </citation>
    <scope>NUCLEOTIDE SEQUENCE [LARGE SCALE GENOMIC DNA]</scope>
    <source>
        <strain evidence="3 4">Ae27</strain>
    </source>
</reference>
<feature type="chain" id="PRO_5032429123" evidence="1">
    <location>
        <begin position="20"/>
        <end position="427"/>
    </location>
</feature>
<evidence type="ECO:0000256" key="1">
    <source>
        <dbReference type="SAM" id="SignalP"/>
    </source>
</evidence>
<dbReference type="Pfam" id="PF00144">
    <property type="entry name" value="Beta-lactamase"/>
    <property type="match status" value="1"/>
</dbReference>
<feature type="signal peptide" evidence="1">
    <location>
        <begin position="1"/>
        <end position="19"/>
    </location>
</feature>
<gene>
    <name evidence="3" type="ORF">HGH92_30900</name>
</gene>
<keyword evidence="4" id="KW-1185">Reference proteome</keyword>
<keyword evidence="1" id="KW-0732">Signal</keyword>
<dbReference type="AlphaFoldDB" id="A0A847SAL8"/>
<dbReference type="Proteomes" id="UP000570474">
    <property type="component" value="Unassembled WGS sequence"/>
</dbReference>
<proteinExistence type="predicted"/>
<dbReference type="SUPFAM" id="SSF56601">
    <property type="entry name" value="beta-lactamase/transpeptidase-like"/>
    <property type="match status" value="1"/>
</dbReference>
<evidence type="ECO:0000313" key="3">
    <source>
        <dbReference type="EMBL" id="NLR68751.1"/>
    </source>
</evidence>
<evidence type="ECO:0000259" key="2">
    <source>
        <dbReference type="Pfam" id="PF00144"/>
    </source>
</evidence>
<dbReference type="InterPro" id="IPR001466">
    <property type="entry name" value="Beta-lactam-related"/>
</dbReference>
<dbReference type="InterPro" id="IPR012338">
    <property type="entry name" value="Beta-lactam/transpept-like"/>
</dbReference>
<dbReference type="RefSeq" id="WP_168874707.1">
    <property type="nucleotide sequence ID" value="NZ_JABAIA010000004.1"/>
</dbReference>
<evidence type="ECO:0000313" key="4">
    <source>
        <dbReference type="Proteomes" id="UP000570474"/>
    </source>
</evidence>
<sequence>MKSIFTVIAAMAITLTSYAQSGLDAQRTSRIDDVINRHITAGHIPGATALVIRHGQVVYNKAFGYADVASRKTMQTDNIFRIASQTKAIISLGTMILWEEGKFQLDDPVSLFIPAFKNPRVKVSFNPKDSSYTTRPATREITVRDLLRHTSGIAYAAVFSDPQMQAIYAKAGVPSGVGTMVSDLKTKINLLAQQPLMHDPGLAFTYGLNTDVLGYLIEIWSGQPLDVFLQQRVFAPLDMQDTYFHLPPAKQKKLVTLYEDVNGKMLPVTHPIYEGVDPLYPNRQGTYLSGGAGLVSTAADYAKFLALFLHHGKYTDQHDNTSKKLISPATVALMLTNQLEKGVRPSPLPAQPEPFCFGLGFALETAANDHLMPYSIGTFSWGGAFNTHYWADPKQDLIGILFTQEYLSPYWSIGDEFKVAVYQALED</sequence>
<dbReference type="EMBL" id="JABAIA010000004">
    <property type="protein sequence ID" value="NLR68751.1"/>
    <property type="molecule type" value="Genomic_DNA"/>
</dbReference>